<dbReference type="InterPro" id="IPR041496">
    <property type="entry name" value="YitH/HolE_GNAT"/>
</dbReference>
<organism evidence="2 3">
    <name type="scientific">Pantoea rodasii</name>
    <dbReference type="NCBI Taxonomy" id="1076549"/>
    <lineage>
        <taxon>Bacteria</taxon>
        <taxon>Pseudomonadati</taxon>
        <taxon>Pseudomonadota</taxon>
        <taxon>Gammaproteobacteria</taxon>
        <taxon>Enterobacterales</taxon>
        <taxon>Erwiniaceae</taxon>
        <taxon>Pantoea</taxon>
    </lineage>
</organism>
<dbReference type="GO" id="GO:0016747">
    <property type="term" value="F:acyltransferase activity, transferring groups other than amino-acyl groups"/>
    <property type="evidence" value="ECO:0007669"/>
    <property type="project" value="InterPro"/>
</dbReference>
<dbReference type="AlphaFoldDB" id="A0A0B1R723"/>
<dbReference type="Pfam" id="PF13508">
    <property type="entry name" value="Acetyltransf_7"/>
    <property type="match status" value="1"/>
</dbReference>
<comment type="caution">
    <text evidence="2">The sequence shown here is derived from an EMBL/GenBank/DDBJ whole genome shotgun (WGS) entry which is preliminary data.</text>
</comment>
<dbReference type="Gene3D" id="3.40.630.30">
    <property type="match status" value="1"/>
</dbReference>
<dbReference type="RefSeq" id="WP_039332198.1">
    <property type="nucleotide sequence ID" value="NZ_JTJJ01000049.1"/>
</dbReference>
<dbReference type="PANTHER" id="PTHR47237:SF2">
    <property type="entry name" value="BLL4206 PROTEIN"/>
    <property type="match status" value="1"/>
</dbReference>
<name>A0A0B1R723_9GAMM</name>
<evidence type="ECO:0000259" key="1">
    <source>
        <dbReference type="PROSITE" id="PS51186"/>
    </source>
</evidence>
<dbReference type="Pfam" id="PF18014">
    <property type="entry name" value="Acetyltransf_18"/>
    <property type="match status" value="1"/>
</dbReference>
<feature type="domain" description="N-acetyltransferase" evidence="1">
    <location>
        <begin position="3"/>
        <end position="137"/>
    </location>
</feature>
<dbReference type="InterPro" id="IPR052729">
    <property type="entry name" value="Acyl/Acetyltrans_Enzymes"/>
</dbReference>
<dbReference type="InterPro" id="IPR000182">
    <property type="entry name" value="GNAT_dom"/>
</dbReference>
<dbReference type="CDD" id="cd04301">
    <property type="entry name" value="NAT_SF"/>
    <property type="match status" value="1"/>
</dbReference>
<dbReference type="Proteomes" id="UP000030853">
    <property type="component" value="Unassembled WGS sequence"/>
</dbReference>
<gene>
    <name evidence="2" type="ORF">QU24_14130</name>
</gene>
<dbReference type="EMBL" id="JTJJ01000049">
    <property type="protein sequence ID" value="KHJ67461.1"/>
    <property type="molecule type" value="Genomic_DNA"/>
</dbReference>
<dbReference type="InterPro" id="IPR016181">
    <property type="entry name" value="Acyl_CoA_acyltransferase"/>
</dbReference>
<dbReference type="SUPFAM" id="SSF55729">
    <property type="entry name" value="Acyl-CoA N-acyltransferases (Nat)"/>
    <property type="match status" value="1"/>
</dbReference>
<reference evidence="2 3" key="1">
    <citation type="submission" date="2014-11" db="EMBL/GenBank/DDBJ databases">
        <title>Genome sequencing of Pantoea rodasii ND03.</title>
        <authorList>
            <person name="Muhamad Yunos N.Y."/>
            <person name="Chan K.-G."/>
        </authorList>
    </citation>
    <scope>NUCLEOTIDE SEQUENCE [LARGE SCALE GENOMIC DNA]</scope>
    <source>
        <strain evidence="2 3">ND03</strain>
    </source>
</reference>
<proteinExistence type="predicted"/>
<dbReference type="PANTHER" id="PTHR47237">
    <property type="entry name" value="SLL0310 PROTEIN"/>
    <property type="match status" value="1"/>
</dbReference>
<evidence type="ECO:0000313" key="3">
    <source>
        <dbReference type="Proteomes" id="UP000030853"/>
    </source>
</evidence>
<keyword evidence="2" id="KW-0808">Transferase</keyword>
<sequence length="282" mass="30959">MSIRLRAMTQDDIEHGYAITQQLKWPHRREDWQQALALGEGVVAEEQGKFVGSAFGWRWGDSAATIGLVVVNPDCQGRGIGKQLMLAVMEKFPDCCIRLHATEMGQGLYEKLGFVVTGAIQQHQTRELAAEPAVNLPTGLTLRNVQVGDAEGLTELDHQAHGMWRARLINTLIAEHQTVLLQDAQQRIHGFASLRRFGHGWAIGPVIALNVDVAQALVSALMQGLRGEFVRIDTDSALPLASWLESIGLVKVDAPTTMYRGMPWSPQAGEMQAFGLMTQAMA</sequence>
<dbReference type="Gene3D" id="3.40.630.90">
    <property type="match status" value="1"/>
</dbReference>
<protein>
    <submittedName>
        <fullName evidence="2">Histone acetyltransferase</fullName>
    </submittedName>
</protein>
<dbReference type="PROSITE" id="PS51186">
    <property type="entry name" value="GNAT"/>
    <property type="match status" value="1"/>
</dbReference>
<accession>A0A0B1R723</accession>
<evidence type="ECO:0000313" key="2">
    <source>
        <dbReference type="EMBL" id="KHJ67461.1"/>
    </source>
</evidence>